<gene>
    <name evidence="4" type="ORF">HYH03_013365</name>
</gene>
<dbReference type="PROSITE" id="PS00639">
    <property type="entry name" value="THIOL_PROTEASE_HIS"/>
    <property type="match status" value="1"/>
</dbReference>
<dbReference type="GO" id="GO:0006508">
    <property type="term" value="P:proteolysis"/>
    <property type="evidence" value="ECO:0007669"/>
    <property type="project" value="InterPro"/>
</dbReference>
<dbReference type="SUPFAM" id="SSF54001">
    <property type="entry name" value="Cysteine proteinases"/>
    <property type="match status" value="1"/>
</dbReference>
<sequence length="768" mass="81952">MFSPSTSAIKQGIPEAKPDCYGAQSPDERSGFGTCDPPSATRSASSEGGDNLGPDDPSKYLSIDEAKARALKELQEAKADALAAFAKWLKDNKKSYAADSELGKQVFALFVEIIETGITHNSDPEAMFAVGLTSELDRKVVFGFNTKGGGANRRSLQTDPGSPWGVLGPEPAAPKLEGFGMTTLLGAQTCSAPTLDTRNGLLTAQNQGMCGSCWAFAAAGAIQAQSFAAGQAKAPYLSTQQLVDCAVSSQLYAGMNNMGCNGGYTAVTLEYIKKEGLLLDTDYPYEMSNYRDGIDPVRKSCRSGLKVNKKRYFVPSYQRLASNENTMRDEMCMRGAKAIIIGIYVCDAFQNYKGGILTANCVSDGHNGHAITIVGYGTATVSGVSVPYWLVRNSWGANPTIGWGDPLFPGYIRIKRGVNLVGIANFPYRIATPYTSGGDNPLPKPPPPASVNFTSCYTSTAWRDGVFRAQKGTSWGNYWAVASTSACNQYGYSYNYVDKLTAEQSAVTACTTAFKVPCKVMRSGRAVCTDTTRIASLKTWIESRAATGQIYAVAINGTCGTGYGRWSNSDWTYVNGVTGDCKAQMVSAFGTTAANPCGIVLKGQKGTTTYRCTDATKWASTKALAIKFTWWGYAWSAFTDPGCGNRWYSYNWGTVEEARISAAALGGCNSAAAAIYGANSCTLVDSGVAKCTNSAAWASTVDLAKSKCSPGYAWAVWVDKTCTQKWYAWNFNTVDAALTSRYYGDCNAAAVAAGSSDYSCGAVAWGYK</sequence>
<dbReference type="PRINTS" id="PR00705">
    <property type="entry name" value="PAPAIN"/>
</dbReference>
<dbReference type="InterPro" id="IPR000668">
    <property type="entry name" value="Peptidase_C1A_C"/>
</dbReference>
<comment type="similarity">
    <text evidence="1">Belongs to the peptidase C1 family.</text>
</comment>
<dbReference type="Gene3D" id="3.90.70.10">
    <property type="entry name" value="Cysteine proteinases"/>
    <property type="match status" value="1"/>
</dbReference>
<dbReference type="InterPro" id="IPR039417">
    <property type="entry name" value="Peptidase_C1A_papain-like"/>
</dbReference>
<dbReference type="CDD" id="cd02248">
    <property type="entry name" value="Peptidase_C1A"/>
    <property type="match status" value="1"/>
</dbReference>
<feature type="domain" description="Peptidase C1A papain C-terminal" evidence="3">
    <location>
        <begin position="191"/>
        <end position="431"/>
    </location>
</feature>
<keyword evidence="5" id="KW-1185">Reference proteome</keyword>
<dbReference type="InterPro" id="IPR025660">
    <property type="entry name" value="Pept_his_AS"/>
</dbReference>
<reference evidence="4" key="1">
    <citation type="journal article" date="2020" name="bioRxiv">
        <title>Comparative genomics of Chlamydomonas.</title>
        <authorList>
            <person name="Craig R.J."/>
            <person name="Hasan A.R."/>
            <person name="Ness R.W."/>
            <person name="Keightley P.D."/>
        </authorList>
    </citation>
    <scope>NUCLEOTIDE SEQUENCE</scope>
    <source>
        <strain evidence="4">CCAP 11/70</strain>
    </source>
</reference>
<dbReference type="InterPro" id="IPR013128">
    <property type="entry name" value="Peptidase_C1A"/>
</dbReference>
<name>A0A835XTP4_9CHLO</name>
<dbReference type="PROSITE" id="PS00139">
    <property type="entry name" value="THIOL_PROTEASE_CYS"/>
    <property type="match status" value="1"/>
</dbReference>
<accession>A0A835XTP4</accession>
<evidence type="ECO:0000259" key="3">
    <source>
        <dbReference type="SMART" id="SM00645"/>
    </source>
</evidence>
<dbReference type="SMART" id="SM00645">
    <property type="entry name" value="Pept_C1"/>
    <property type="match status" value="1"/>
</dbReference>
<dbReference type="Proteomes" id="UP000612055">
    <property type="component" value="Unassembled WGS sequence"/>
</dbReference>
<dbReference type="PANTHER" id="PTHR12411">
    <property type="entry name" value="CYSTEINE PROTEASE FAMILY C1-RELATED"/>
    <property type="match status" value="1"/>
</dbReference>
<proteinExistence type="inferred from homology"/>
<evidence type="ECO:0000313" key="4">
    <source>
        <dbReference type="EMBL" id="KAG2488061.1"/>
    </source>
</evidence>
<evidence type="ECO:0000313" key="5">
    <source>
        <dbReference type="Proteomes" id="UP000612055"/>
    </source>
</evidence>
<dbReference type="Pfam" id="PF00112">
    <property type="entry name" value="Peptidase_C1"/>
    <property type="match status" value="1"/>
</dbReference>
<dbReference type="InterPro" id="IPR038765">
    <property type="entry name" value="Papain-like_cys_pep_sf"/>
</dbReference>
<dbReference type="InterPro" id="IPR000169">
    <property type="entry name" value="Pept_cys_AS"/>
</dbReference>
<evidence type="ECO:0000256" key="2">
    <source>
        <dbReference type="SAM" id="MobiDB-lite"/>
    </source>
</evidence>
<dbReference type="EMBL" id="JAEHOE010000088">
    <property type="protein sequence ID" value="KAG2488061.1"/>
    <property type="molecule type" value="Genomic_DNA"/>
</dbReference>
<feature type="region of interest" description="Disordered" evidence="2">
    <location>
        <begin position="1"/>
        <end position="59"/>
    </location>
</feature>
<organism evidence="4 5">
    <name type="scientific">Edaphochlamys debaryana</name>
    <dbReference type="NCBI Taxonomy" id="47281"/>
    <lineage>
        <taxon>Eukaryota</taxon>
        <taxon>Viridiplantae</taxon>
        <taxon>Chlorophyta</taxon>
        <taxon>core chlorophytes</taxon>
        <taxon>Chlorophyceae</taxon>
        <taxon>CS clade</taxon>
        <taxon>Chlamydomonadales</taxon>
        <taxon>Chlamydomonadales incertae sedis</taxon>
        <taxon>Edaphochlamys</taxon>
    </lineage>
</organism>
<evidence type="ECO:0000256" key="1">
    <source>
        <dbReference type="ARBA" id="ARBA00008455"/>
    </source>
</evidence>
<protein>
    <recommendedName>
        <fullName evidence="3">Peptidase C1A papain C-terminal domain-containing protein</fullName>
    </recommendedName>
</protein>
<dbReference type="OrthoDB" id="513248at2759"/>
<dbReference type="AlphaFoldDB" id="A0A835XTP4"/>
<comment type="caution">
    <text evidence="4">The sequence shown here is derived from an EMBL/GenBank/DDBJ whole genome shotgun (WGS) entry which is preliminary data.</text>
</comment>
<dbReference type="GO" id="GO:0008234">
    <property type="term" value="F:cysteine-type peptidase activity"/>
    <property type="evidence" value="ECO:0007669"/>
    <property type="project" value="InterPro"/>
</dbReference>